<protein>
    <recommendedName>
        <fullName evidence="3">Phage metallopeptidase domain-containing protein</fullName>
    </recommendedName>
</protein>
<reference evidence="1" key="1">
    <citation type="submission" date="2018-06" db="EMBL/GenBank/DDBJ databases">
        <title>Paenibacillus xerothermodurans sp. nov. an extremely dry heat resistant spore forming bacterium isolated from the soil of Cape Canaveral, Florida.</title>
        <authorList>
            <person name="Seuylemezian A."/>
            <person name="Kaur N."/>
            <person name="Patil P."/>
            <person name="Patil P."/>
            <person name="Mayilraj S."/>
            <person name="Vaishampayan P."/>
        </authorList>
    </citation>
    <scope>NUCLEOTIDE SEQUENCE [LARGE SCALE GENOMIC DNA]</scope>
    <source>
        <strain evidence="1">ATCC 27380</strain>
    </source>
</reference>
<dbReference type="Proteomes" id="UP000214746">
    <property type="component" value="Unassembled WGS sequence"/>
</dbReference>
<evidence type="ECO:0000313" key="1">
    <source>
        <dbReference type="EMBL" id="PZE19801.1"/>
    </source>
</evidence>
<dbReference type="EMBL" id="NHRJ02000013">
    <property type="protein sequence ID" value="PZE19801.1"/>
    <property type="molecule type" value="Genomic_DNA"/>
</dbReference>
<name>A0A2W1N9H3_PAEXE</name>
<proteinExistence type="predicted"/>
<organism evidence="1 2">
    <name type="scientific">Paenibacillus xerothermodurans</name>
    <dbReference type="NCBI Taxonomy" id="1977292"/>
    <lineage>
        <taxon>Bacteria</taxon>
        <taxon>Bacillati</taxon>
        <taxon>Bacillota</taxon>
        <taxon>Bacilli</taxon>
        <taxon>Bacillales</taxon>
        <taxon>Paenibacillaceae</taxon>
        <taxon>Paenibacillus</taxon>
    </lineage>
</organism>
<evidence type="ECO:0008006" key="3">
    <source>
        <dbReference type="Google" id="ProtNLM"/>
    </source>
</evidence>
<evidence type="ECO:0000313" key="2">
    <source>
        <dbReference type="Proteomes" id="UP000214746"/>
    </source>
</evidence>
<gene>
    <name evidence="1" type="ORF">CBW46_016820</name>
</gene>
<dbReference type="OrthoDB" id="2859043at2"/>
<sequence length="150" mass="16889">MEQALFERVVNAVLPLSGSQVEVSVQRRFPGKRLVGGKYQPASHKVTLYQEPIKQQCRQLFGSLDRLEDYIAVVFAHELGHAEDPQLEQLSRLLDGDLMVKERNAIALQIEENAWAFAEAWLTGIDPAFIRLIIDESLAAYRLAVQSDIA</sequence>
<accession>A0A2W1N9H3</accession>
<keyword evidence="2" id="KW-1185">Reference proteome</keyword>
<comment type="caution">
    <text evidence="1">The sequence shown here is derived from an EMBL/GenBank/DDBJ whole genome shotgun (WGS) entry which is preliminary data.</text>
</comment>
<dbReference type="AlphaFoldDB" id="A0A2W1N9H3"/>